<keyword evidence="3" id="KW-1185">Reference proteome</keyword>
<protein>
    <recommendedName>
        <fullName evidence="4">Lipoprotein</fullName>
    </recommendedName>
</protein>
<dbReference type="Proteomes" id="UP000199283">
    <property type="component" value="Unassembled WGS sequence"/>
</dbReference>
<feature type="region of interest" description="Disordered" evidence="1">
    <location>
        <begin position="77"/>
        <end position="103"/>
    </location>
</feature>
<dbReference type="STRING" id="188906.SAMN04488526_1302"/>
<dbReference type="PROSITE" id="PS51257">
    <property type="entry name" value="PROKAR_LIPOPROTEIN"/>
    <property type="match status" value="1"/>
</dbReference>
<dbReference type="RefSeq" id="WP_092760795.1">
    <property type="nucleotide sequence ID" value="NZ_FNZQ01000001.1"/>
</dbReference>
<accession>A0A1H7J9U2</accession>
<dbReference type="AlphaFoldDB" id="A0A1H7J9U2"/>
<evidence type="ECO:0000313" key="3">
    <source>
        <dbReference type="Proteomes" id="UP000199283"/>
    </source>
</evidence>
<evidence type="ECO:0008006" key="4">
    <source>
        <dbReference type="Google" id="ProtNLM"/>
    </source>
</evidence>
<name>A0A1H7J9U2_9RHOB</name>
<proteinExistence type="predicted"/>
<reference evidence="2 3" key="1">
    <citation type="submission" date="2016-10" db="EMBL/GenBank/DDBJ databases">
        <authorList>
            <person name="de Groot N.N."/>
        </authorList>
    </citation>
    <scope>NUCLEOTIDE SEQUENCE [LARGE SCALE GENOMIC DNA]</scope>
    <source>
        <strain evidence="2 3">DSM 14858</strain>
    </source>
</reference>
<evidence type="ECO:0000256" key="1">
    <source>
        <dbReference type="SAM" id="MobiDB-lite"/>
    </source>
</evidence>
<dbReference type="EMBL" id="FNZQ01000001">
    <property type="protein sequence ID" value="SEK71418.1"/>
    <property type="molecule type" value="Genomic_DNA"/>
</dbReference>
<dbReference type="OrthoDB" id="7859745at2"/>
<gene>
    <name evidence="2" type="ORF">SAMN04488526_1302</name>
</gene>
<evidence type="ECO:0000313" key="2">
    <source>
        <dbReference type="EMBL" id="SEK71418.1"/>
    </source>
</evidence>
<sequence>MSILRIAAAGAVFVTLSACESDNTGDKTIDRGLIGRSSLQDLSPGIWVDPRGCEHWLIDDGVEGYLSARYDPRTGRQVCGRNTAPPEYVTGPFRGGQDVSDGI</sequence>
<organism evidence="2 3">
    <name type="scientific">Jannaschia helgolandensis</name>
    <dbReference type="NCBI Taxonomy" id="188906"/>
    <lineage>
        <taxon>Bacteria</taxon>
        <taxon>Pseudomonadati</taxon>
        <taxon>Pseudomonadota</taxon>
        <taxon>Alphaproteobacteria</taxon>
        <taxon>Rhodobacterales</taxon>
        <taxon>Roseobacteraceae</taxon>
        <taxon>Jannaschia</taxon>
    </lineage>
</organism>